<dbReference type="InterPro" id="IPR016024">
    <property type="entry name" value="ARM-type_fold"/>
</dbReference>
<comment type="caution">
    <text evidence="3">The sequence shown here is derived from an EMBL/GenBank/DDBJ whole genome shotgun (WGS) entry which is preliminary data.</text>
</comment>
<dbReference type="Gene3D" id="1.25.10.10">
    <property type="entry name" value="Leucine-rich Repeat Variant"/>
    <property type="match status" value="2"/>
</dbReference>
<keyword evidence="2" id="KW-0677">Repeat</keyword>
<gene>
    <name evidence="3" type="ORF">R1flu_026697</name>
</gene>
<dbReference type="EMBL" id="JBHFFA010000008">
    <property type="protein sequence ID" value="KAL2608124.1"/>
    <property type="molecule type" value="Genomic_DNA"/>
</dbReference>
<sequence>MERSGRIMATLSSTRAPEEVSPSFVTEIVSPLFQDDNPWLQEQVAKALAAVAAQVPAETCIALLEYPRVLEGLVRLLFRMERANVQEGAALALINLAGASEECQRKLAEFPNSLAGVVLLLSQERNAQVLMHGASLLFLLGLLPEYQVAIVEFPGALEGLVRLLLVDMPLLQGRAALALSTLSASSDTKETIAEFPKALAGILDLLNLEELPEVQECAVGAVANLITELTAPRILEFPNVLARLVLLAPTCEAALVAIINLDFYRKKQSAKEMAEQALARCRRLPEFRLLNYPTSV</sequence>
<dbReference type="PANTHER" id="PTHR47249">
    <property type="entry name" value="VACUOLAR PROTEIN 8"/>
    <property type="match status" value="1"/>
</dbReference>
<dbReference type="AlphaFoldDB" id="A0ABD1XGM4"/>
<organism evidence="3 4">
    <name type="scientific">Riccia fluitans</name>
    <dbReference type="NCBI Taxonomy" id="41844"/>
    <lineage>
        <taxon>Eukaryota</taxon>
        <taxon>Viridiplantae</taxon>
        <taxon>Streptophyta</taxon>
        <taxon>Embryophyta</taxon>
        <taxon>Marchantiophyta</taxon>
        <taxon>Marchantiopsida</taxon>
        <taxon>Marchantiidae</taxon>
        <taxon>Marchantiales</taxon>
        <taxon>Ricciaceae</taxon>
        <taxon>Riccia</taxon>
    </lineage>
</organism>
<evidence type="ECO:0000313" key="4">
    <source>
        <dbReference type="Proteomes" id="UP001605036"/>
    </source>
</evidence>
<dbReference type="PANTHER" id="PTHR47249:SF1">
    <property type="entry name" value="VACUOLAR PROTEIN 8"/>
    <property type="match status" value="1"/>
</dbReference>
<dbReference type="InterPro" id="IPR011989">
    <property type="entry name" value="ARM-like"/>
</dbReference>
<dbReference type="Proteomes" id="UP001605036">
    <property type="component" value="Unassembled WGS sequence"/>
</dbReference>
<evidence type="ECO:0000256" key="1">
    <source>
        <dbReference type="ARBA" id="ARBA00005462"/>
    </source>
</evidence>
<proteinExistence type="inferred from homology"/>
<reference evidence="3 4" key="1">
    <citation type="submission" date="2024-09" db="EMBL/GenBank/DDBJ databases">
        <title>Chromosome-scale assembly of Riccia fluitans.</title>
        <authorList>
            <person name="Paukszto L."/>
            <person name="Sawicki J."/>
            <person name="Karawczyk K."/>
            <person name="Piernik-Szablinska J."/>
            <person name="Szczecinska M."/>
            <person name="Mazdziarz M."/>
        </authorList>
    </citation>
    <scope>NUCLEOTIDE SEQUENCE [LARGE SCALE GENOMIC DNA]</scope>
    <source>
        <strain evidence="3">Rf_01</strain>
        <tissue evidence="3">Aerial parts of the thallus</tissue>
    </source>
</reference>
<keyword evidence="4" id="KW-1185">Reference proteome</keyword>
<dbReference type="SUPFAM" id="SSF48371">
    <property type="entry name" value="ARM repeat"/>
    <property type="match status" value="1"/>
</dbReference>
<evidence type="ECO:0000313" key="3">
    <source>
        <dbReference type="EMBL" id="KAL2608124.1"/>
    </source>
</evidence>
<accession>A0ABD1XGM4</accession>
<dbReference type="InterPro" id="IPR045156">
    <property type="entry name" value="Vac8"/>
</dbReference>
<comment type="similarity">
    <text evidence="1">Belongs to the beta-catenin family.</text>
</comment>
<name>A0ABD1XGM4_9MARC</name>
<protein>
    <submittedName>
        <fullName evidence="3">Uncharacterized protein</fullName>
    </submittedName>
</protein>
<evidence type="ECO:0000256" key="2">
    <source>
        <dbReference type="ARBA" id="ARBA00022737"/>
    </source>
</evidence>